<dbReference type="RefSeq" id="WP_069974966.1">
    <property type="nucleotide sequence ID" value="NZ_CP017269.1"/>
</dbReference>
<proteinExistence type="predicted"/>
<protein>
    <submittedName>
        <fullName evidence="1">Uncharacterized protein</fullName>
    </submittedName>
</protein>
<keyword evidence="2" id="KW-1185">Reference proteome</keyword>
<accession>A0A1D8GEN2</accession>
<reference evidence="1 2" key="1">
    <citation type="submission" date="2016-09" db="EMBL/GenBank/DDBJ databases">
        <title>Genomic analysis reveals versatility of anaerobic energy metabolism of Geosporobacter ferrireducens IRF9 of phylum Firmicutes.</title>
        <authorList>
            <person name="Kim S.-J."/>
        </authorList>
    </citation>
    <scope>NUCLEOTIDE SEQUENCE [LARGE SCALE GENOMIC DNA]</scope>
    <source>
        <strain evidence="1 2">IRF9</strain>
    </source>
</reference>
<name>A0A1D8GEN2_9FIRM</name>
<evidence type="ECO:0000313" key="2">
    <source>
        <dbReference type="Proteomes" id="UP000095743"/>
    </source>
</evidence>
<dbReference type="Proteomes" id="UP000095743">
    <property type="component" value="Chromosome"/>
</dbReference>
<gene>
    <name evidence="1" type="ORF">Gferi_07180</name>
</gene>
<dbReference type="Gene3D" id="3.40.50.10490">
    <property type="entry name" value="Glucose-6-phosphate isomerase like protein, domain 1"/>
    <property type="match status" value="1"/>
</dbReference>
<dbReference type="EMBL" id="CP017269">
    <property type="protein sequence ID" value="AOT69372.1"/>
    <property type="molecule type" value="Genomic_DNA"/>
</dbReference>
<organism evidence="1 2">
    <name type="scientific">Geosporobacter ferrireducens</name>
    <dbReference type="NCBI Taxonomy" id="1424294"/>
    <lineage>
        <taxon>Bacteria</taxon>
        <taxon>Bacillati</taxon>
        <taxon>Bacillota</taxon>
        <taxon>Clostridia</taxon>
        <taxon>Peptostreptococcales</taxon>
        <taxon>Thermotaleaceae</taxon>
        <taxon>Geosporobacter</taxon>
    </lineage>
</organism>
<dbReference type="KEGG" id="gfe:Gferi_07180"/>
<sequence length="74" mass="8320">MKAMTPHHYFIGSPVSSYTPSEKDLITDFVDDPFFSVWEYIQPLQIVAALAPIELGINPDIPADPKFHQKMGSK</sequence>
<dbReference type="OrthoDB" id="9779207at2"/>
<dbReference type="AlphaFoldDB" id="A0A1D8GEN2"/>
<evidence type="ECO:0000313" key="1">
    <source>
        <dbReference type="EMBL" id="AOT69372.1"/>
    </source>
</evidence>
<dbReference type="STRING" id="1424294.Gferi_07180"/>